<sequence length="129" mass="13767">MLARISSCHFCTSWRPRVSIRAFASASLCVTASSITWLLIARAAWAASPIALCSAFPRSLAGILPSASKALSYLARAISILCRCSSSSLFSSSRSRLRRALPTSRTLLFISCASSILTTLSLTMSSRSS</sequence>
<protein>
    <submittedName>
        <fullName evidence="1">Uncharacterized protein</fullName>
    </submittedName>
</protein>
<accession>A0A084XV31</accession>
<gene>
    <name evidence="1" type="ORF">CAPSK01_004373</name>
</gene>
<dbReference type="Proteomes" id="UP000019812">
    <property type="component" value="Unassembled WGS sequence"/>
</dbReference>
<evidence type="ECO:0000313" key="1">
    <source>
        <dbReference type="EMBL" id="KFB66325.1"/>
    </source>
</evidence>
<dbReference type="EMBL" id="JDSS02000044">
    <property type="protein sequence ID" value="KFB66325.1"/>
    <property type="molecule type" value="Genomic_DNA"/>
</dbReference>
<comment type="caution">
    <text evidence="1">The sequence shown here is derived from an EMBL/GenBank/DDBJ whole genome shotgun (WGS) entry which is preliminary data.</text>
</comment>
<dbReference type="AlphaFoldDB" id="A0A084XV31"/>
<organism evidence="1 2">
    <name type="scientific">Candidatus Accumulibacter vicinus</name>
    <dbReference type="NCBI Taxonomy" id="2954382"/>
    <lineage>
        <taxon>Bacteria</taxon>
        <taxon>Pseudomonadati</taxon>
        <taxon>Pseudomonadota</taxon>
        <taxon>Betaproteobacteria</taxon>
        <taxon>Candidatus Accumulibacter</taxon>
    </lineage>
</organism>
<evidence type="ECO:0000313" key="2">
    <source>
        <dbReference type="Proteomes" id="UP000019812"/>
    </source>
</evidence>
<name>A0A084XV31_9PROT</name>
<proteinExistence type="predicted"/>
<reference evidence="1 2" key="1">
    <citation type="submission" date="2014-07" db="EMBL/GenBank/DDBJ databases">
        <title>Expanding our view of genomic diversity in Candidatus Accumulibacter clades.</title>
        <authorList>
            <person name="Skennerton C.T."/>
            <person name="Barr J.J."/>
            <person name="Slater F.R."/>
            <person name="Bond P.L."/>
            <person name="Tyson G.W."/>
        </authorList>
    </citation>
    <scope>NUCLEOTIDE SEQUENCE [LARGE SCALE GENOMIC DNA]</scope>
    <source>
        <strain evidence="2">SK-01</strain>
    </source>
</reference>